<keyword evidence="4" id="KW-1185">Reference proteome</keyword>
<organism evidence="3 4">
    <name type="scientific">Pendulispora albinea</name>
    <dbReference type="NCBI Taxonomy" id="2741071"/>
    <lineage>
        <taxon>Bacteria</taxon>
        <taxon>Pseudomonadati</taxon>
        <taxon>Myxococcota</taxon>
        <taxon>Myxococcia</taxon>
        <taxon>Myxococcales</taxon>
        <taxon>Sorangiineae</taxon>
        <taxon>Pendulisporaceae</taxon>
        <taxon>Pendulispora</taxon>
    </lineage>
</organism>
<evidence type="ECO:0000313" key="4">
    <source>
        <dbReference type="Proteomes" id="UP001370348"/>
    </source>
</evidence>
<feature type="signal peptide" evidence="2">
    <location>
        <begin position="1"/>
        <end position="16"/>
    </location>
</feature>
<reference evidence="3 4" key="1">
    <citation type="submission" date="2021-12" db="EMBL/GenBank/DDBJ databases">
        <title>Discovery of the Pendulisporaceae a myxobacterial family with distinct sporulation behavior and unique specialized metabolism.</title>
        <authorList>
            <person name="Garcia R."/>
            <person name="Popoff A."/>
            <person name="Bader C.D."/>
            <person name="Loehr J."/>
            <person name="Walesch S."/>
            <person name="Walt C."/>
            <person name="Boldt J."/>
            <person name="Bunk B."/>
            <person name="Haeckl F.J.F.P.J."/>
            <person name="Gunesch A.P."/>
            <person name="Birkelbach J."/>
            <person name="Nuebel U."/>
            <person name="Pietschmann T."/>
            <person name="Bach T."/>
            <person name="Mueller R."/>
        </authorList>
    </citation>
    <scope>NUCLEOTIDE SEQUENCE [LARGE SCALE GENOMIC DNA]</scope>
    <source>
        <strain evidence="3 4">MSr11954</strain>
    </source>
</reference>
<dbReference type="PROSITE" id="PS51257">
    <property type="entry name" value="PROKAR_LIPOPROTEIN"/>
    <property type="match status" value="1"/>
</dbReference>
<feature type="chain" id="PRO_5046449584" description="Cytochrome c domain-containing protein" evidence="2">
    <location>
        <begin position="17"/>
        <end position="553"/>
    </location>
</feature>
<proteinExistence type="predicted"/>
<evidence type="ECO:0000256" key="2">
    <source>
        <dbReference type="SAM" id="SignalP"/>
    </source>
</evidence>
<feature type="region of interest" description="Disordered" evidence="1">
    <location>
        <begin position="273"/>
        <end position="297"/>
    </location>
</feature>
<dbReference type="Proteomes" id="UP001370348">
    <property type="component" value="Chromosome"/>
</dbReference>
<gene>
    <name evidence="3" type="ORF">LZC94_00155</name>
</gene>
<feature type="compositionally biased region" description="Pro residues" evidence="1">
    <location>
        <begin position="282"/>
        <end position="297"/>
    </location>
</feature>
<evidence type="ECO:0000256" key="1">
    <source>
        <dbReference type="SAM" id="MobiDB-lite"/>
    </source>
</evidence>
<dbReference type="RefSeq" id="WP_394825325.1">
    <property type="nucleotide sequence ID" value="NZ_CP089984.1"/>
</dbReference>
<sequence>MHKLTVLAFLAAVAFAACGGATSGSSPGAGASAEPASTAESSLSGYPLITMPIEVLGAAGTIREVIVPLPGREVSAGGLKISVQVHNLSYDDKGSVQINGSSWIPLRNDTVSVAEPGKSYGGIGGGFHTLTLTIDVPAGAAVAGANTIRFRFNGTDGVSIGYRVLRLNVLDASRRPLVPDAMFVADDPNTWTAPDSRASAIAEGKRLWLDGALQAPNGAPLQAHCADCHAKDGRDLHYFNYSNTSIIERARFHQLTEEQGRFIASYIRARPAPSPAQRLYPNPDPHPGRPWNPPFQPGPGVDSRPFNEWSAGAGIGWVLDSDADMMPYLFPNGITKERIARDADVNAREIPIALQFPDWNHWLPRTHPRDAWGGDWDASHIRQLYDGGGEVPSIREVFAKSLAEDHAHVSEPYYQDYVSGWNLRIWQFLAPRQHPGEPESVWTVEHARKIYDTSLWHNVKTWEVVQEFQVEGNKMRPSERELRSWVAGRIFDTAPHLLHLPPTKSGVNTKAGDDAHNRLMFTYFSADWYQLQLTMDPGNSTDGQYRSNQRPVD</sequence>
<accession>A0ABZ2M2V1</accession>
<protein>
    <recommendedName>
        <fullName evidence="5">Cytochrome c domain-containing protein</fullName>
    </recommendedName>
</protein>
<keyword evidence="2" id="KW-0732">Signal</keyword>
<evidence type="ECO:0008006" key="5">
    <source>
        <dbReference type="Google" id="ProtNLM"/>
    </source>
</evidence>
<evidence type="ECO:0000313" key="3">
    <source>
        <dbReference type="EMBL" id="WXB15690.1"/>
    </source>
</evidence>
<dbReference type="EMBL" id="CP089984">
    <property type="protein sequence ID" value="WXB15690.1"/>
    <property type="molecule type" value="Genomic_DNA"/>
</dbReference>
<name>A0ABZ2M2V1_9BACT</name>